<dbReference type="GO" id="GO:0005739">
    <property type="term" value="C:mitochondrion"/>
    <property type="evidence" value="ECO:0007669"/>
    <property type="project" value="UniProtKB-SubCell"/>
</dbReference>
<organism evidence="2 3">
    <name type="scientific">Amphimedon queenslandica</name>
    <name type="common">Sponge</name>
    <dbReference type="NCBI Taxonomy" id="400682"/>
    <lineage>
        <taxon>Eukaryota</taxon>
        <taxon>Metazoa</taxon>
        <taxon>Porifera</taxon>
        <taxon>Demospongiae</taxon>
        <taxon>Heteroscleromorpha</taxon>
        <taxon>Haplosclerida</taxon>
        <taxon>Niphatidae</taxon>
        <taxon>Amphimedon</taxon>
    </lineage>
</organism>
<reference evidence="3" key="1">
    <citation type="journal article" date="2010" name="Nature">
        <title>The Amphimedon queenslandica genome and the evolution of animal complexity.</title>
        <authorList>
            <person name="Srivastava M."/>
            <person name="Simakov O."/>
            <person name="Chapman J."/>
            <person name="Fahey B."/>
            <person name="Gauthier M.E."/>
            <person name="Mitros T."/>
            <person name="Richards G.S."/>
            <person name="Conaco C."/>
            <person name="Dacre M."/>
            <person name="Hellsten U."/>
            <person name="Larroux C."/>
            <person name="Putnam N.H."/>
            <person name="Stanke M."/>
            <person name="Adamska M."/>
            <person name="Darling A."/>
            <person name="Degnan S.M."/>
            <person name="Oakley T.H."/>
            <person name="Plachetzki D.C."/>
            <person name="Zhai Y."/>
            <person name="Adamski M."/>
            <person name="Calcino A."/>
            <person name="Cummins S.F."/>
            <person name="Goodstein D.M."/>
            <person name="Harris C."/>
            <person name="Jackson D.J."/>
            <person name="Leys S.P."/>
            <person name="Shu S."/>
            <person name="Woodcroft B.J."/>
            <person name="Vervoort M."/>
            <person name="Kosik K.S."/>
            <person name="Manning G."/>
            <person name="Degnan B.M."/>
            <person name="Rokhsar D.S."/>
        </authorList>
    </citation>
    <scope>NUCLEOTIDE SEQUENCE [LARGE SCALE GENOMIC DNA]</scope>
</reference>
<evidence type="ECO:0000256" key="1">
    <source>
        <dbReference type="ARBA" id="ARBA00004173"/>
    </source>
</evidence>
<gene>
    <name evidence="2" type="primary">109585477</name>
</gene>
<sequence length="434" mass="50144">MIPRFYSGSVIRNHLSVLQCLQCRPLCLKAERRKPEPIEDIRAATDVLVNKVEVHKLAKCKDLSQIFHNVKTEEDLEIAEEALIAFRKGANPARPSLPLDVINACIRADSHEKAVLIICNKRKFGVFPSTNVYNILMKSILISNVPVKNIVYLFQELLTDELKLTVHTYKLVVIGYMKMETDDGFENALHLSKECLKTLQNVEPYYHLLKSCTEQGKVERVKSVLQDLSQFPLRTKFELCCQVNGHILLKDYETALSLVSSVNEEKNQSLMIPETVLKEFNDVLEKEDKREELQRLQEITELLEKNGKVSFKVVMQNLELYYHRLNNSIKQGNVERVKSILEYLSQLPPKNKFKLCCKINGHILLKDYETALSLVSSVNEEENQFLMIPETILKAFNDVLEKEDKREELQRLQEITELLEKNGKISRKVEKESE</sequence>
<evidence type="ECO:0000313" key="3">
    <source>
        <dbReference type="Proteomes" id="UP000007879"/>
    </source>
</evidence>
<dbReference type="Gene3D" id="1.25.40.10">
    <property type="entry name" value="Tetratricopeptide repeat domain"/>
    <property type="match status" value="1"/>
</dbReference>
<accession>A0AAN0JKA5</accession>
<dbReference type="InterPro" id="IPR011990">
    <property type="entry name" value="TPR-like_helical_dom_sf"/>
</dbReference>
<comment type="subcellular location">
    <subcellularLocation>
        <location evidence="1">Mitochondrion</location>
    </subcellularLocation>
</comment>
<evidence type="ECO:0000313" key="2">
    <source>
        <dbReference type="EnsemblMetazoa" id="XP_019857133.1"/>
    </source>
</evidence>
<dbReference type="AlphaFoldDB" id="A0AAN0JKA5"/>
<evidence type="ECO:0008006" key="4">
    <source>
        <dbReference type="Google" id="ProtNLM"/>
    </source>
</evidence>
<dbReference type="InterPro" id="IPR034913">
    <property type="entry name" value="mS27/PTCD2"/>
</dbReference>
<name>A0AAN0JKA5_AMPQE</name>
<protein>
    <recommendedName>
        <fullName evidence="4">Pentacotripeptide-repeat region of PRORP domain-containing protein</fullName>
    </recommendedName>
</protein>
<reference evidence="2" key="2">
    <citation type="submission" date="2024-06" db="UniProtKB">
        <authorList>
            <consortium name="EnsemblMetazoa"/>
        </authorList>
    </citation>
    <scope>IDENTIFICATION</scope>
</reference>
<dbReference type="EnsemblMetazoa" id="XM_020001574.1">
    <property type="protein sequence ID" value="XP_019857133.1"/>
    <property type="gene ID" value="LOC109585477"/>
</dbReference>
<dbReference type="Pfam" id="PF10037">
    <property type="entry name" value="MRP-S27"/>
    <property type="match status" value="1"/>
</dbReference>
<keyword evidence="3" id="KW-1185">Reference proteome</keyword>
<dbReference type="Proteomes" id="UP000007879">
    <property type="component" value="Unassembled WGS sequence"/>
</dbReference>
<proteinExistence type="predicted"/>